<reference evidence="5 6" key="1">
    <citation type="submission" date="2016-08" db="EMBL/GenBank/DDBJ databases">
        <authorList>
            <person name="Seilhamer J.J."/>
        </authorList>
    </citation>
    <scope>NUCLEOTIDE SEQUENCE [LARGE SCALE GENOMIC DNA]</scope>
    <source>
        <strain evidence="5 6">A37T2</strain>
    </source>
</reference>
<gene>
    <name evidence="5" type="ORF">GA0116948_101184</name>
</gene>
<keyword evidence="6" id="KW-1185">Reference proteome</keyword>
<dbReference type="GO" id="GO:0003677">
    <property type="term" value="F:DNA binding"/>
    <property type="evidence" value="ECO:0007669"/>
    <property type="project" value="UniProtKB-KW"/>
</dbReference>
<dbReference type="SUPFAM" id="SSF46785">
    <property type="entry name" value="Winged helix' DNA-binding domain"/>
    <property type="match status" value="1"/>
</dbReference>
<dbReference type="InterPro" id="IPR036388">
    <property type="entry name" value="WH-like_DNA-bd_sf"/>
</dbReference>
<organism evidence="5 6">
    <name type="scientific">Chitinophaga costaii</name>
    <dbReference type="NCBI Taxonomy" id="1335309"/>
    <lineage>
        <taxon>Bacteria</taxon>
        <taxon>Pseudomonadati</taxon>
        <taxon>Bacteroidota</taxon>
        <taxon>Chitinophagia</taxon>
        <taxon>Chitinophagales</taxon>
        <taxon>Chitinophagaceae</taxon>
        <taxon>Chitinophaga</taxon>
    </lineage>
</organism>
<name>A0A1C3Z0H3_9BACT</name>
<keyword evidence="3" id="KW-0804">Transcription</keyword>
<dbReference type="PANTHER" id="PTHR33204">
    <property type="entry name" value="TRANSCRIPTIONAL REGULATOR, MARR FAMILY"/>
    <property type="match status" value="1"/>
</dbReference>
<dbReference type="InterPro" id="IPR036390">
    <property type="entry name" value="WH_DNA-bd_sf"/>
</dbReference>
<keyword evidence="2" id="KW-0238">DNA-binding</keyword>
<dbReference type="Proteomes" id="UP000242818">
    <property type="component" value="Unassembled WGS sequence"/>
</dbReference>
<sequence length="137" mass="15226">MNFSTSSEHSAEICRVSLDAVRDTLYVLNGKWKLPIIISLTEQGPQRFAALQRILGDITPKILSKELKDLELNEFITREVFPTKPVTVVYSITPYSASVKDIISAMREWGLQHKQRLLNSSRKKGAAAAGIPAEVTA</sequence>
<evidence type="ECO:0000313" key="5">
    <source>
        <dbReference type="EMBL" id="SCB75760.1"/>
    </source>
</evidence>
<evidence type="ECO:0000256" key="3">
    <source>
        <dbReference type="ARBA" id="ARBA00023163"/>
    </source>
</evidence>
<dbReference type="EMBL" id="FMAR01000001">
    <property type="protein sequence ID" value="SCB75760.1"/>
    <property type="molecule type" value="Genomic_DNA"/>
</dbReference>
<evidence type="ECO:0000256" key="1">
    <source>
        <dbReference type="ARBA" id="ARBA00023015"/>
    </source>
</evidence>
<evidence type="ECO:0000313" key="6">
    <source>
        <dbReference type="Proteomes" id="UP000242818"/>
    </source>
</evidence>
<dbReference type="Gene3D" id="1.10.10.10">
    <property type="entry name" value="Winged helix-like DNA-binding domain superfamily/Winged helix DNA-binding domain"/>
    <property type="match status" value="1"/>
</dbReference>
<feature type="domain" description="HTH hxlR-type" evidence="4">
    <location>
        <begin position="14"/>
        <end position="118"/>
    </location>
</feature>
<protein>
    <submittedName>
        <fullName evidence="5">Transcriptional regulator, HxlR family</fullName>
    </submittedName>
</protein>
<proteinExistence type="predicted"/>
<dbReference type="PROSITE" id="PS51118">
    <property type="entry name" value="HTH_HXLR"/>
    <property type="match status" value="1"/>
</dbReference>
<dbReference type="RefSeq" id="WP_089708064.1">
    <property type="nucleotide sequence ID" value="NZ_FMAR01000001.1"/>
</dbReference>
<evidence type="ECO:0000259" key="4">
    <source>
        <dbReference type="PROSITE" id="PS51118"/>
    </source>
</evidence>
<dbReference type="STRING" id="1335309.GA0116948_101184"/>
<dbReference type="InterPro" id="IPR002577">
    <property type="entry name" value="HTH_HxlR"/>
</dbReference>
<evidence type="ECO:0000256" key="2">
    <source>
        <dbReference type="ARBA" id="ARBA00023125"/>
    </source>
</evidence>
<keyword evidence="1" id="KW-0805">Transcription regulation</keyword>
<dbReference type="Pfam" id="PF01638">
    <property type="entry name" value="HxlR"/>
    <property type="match status" value="1"/>
</dbReference>
<dbReference type="AlphaFoldDB" id="A0A1C3Z0H3"/>
<accession>A0A1C3Z0H3</accession>
<dbReference type="OrthoDB" id="2619345at2"/>